<evidence type="ECO:0000313" key="1">
    <source>
        <dbReference type="EMBL" id="QHU22326.1"/>
    </source>
</evidence>
<protein>
    <submittedName>
        <fullName evidence="1">Uncharacterized protein</fullName>
    </submittedName>
</protein>
<dbReference type="EMBL" id="MN741005">
    <property type="protein sequence ID" value="QHU22326.1"/>
    <property type="molecule type" value="Genomic_DNA"/>
</dbReference>
<organism evidence="1">
    <name type="scientific">viral metagenome</name>
    <dbReference type="NCBI Taxonomy" id="1070528"/>
    <lineage>
        <taxon>unclassified sequences</taxon>
        <taxon>metagenomes</taxon>
        <taxon>organismal metagenomes</taxon>
    </lineage>
</organism>
<dbReference type="AlphaFoldDB" id="A0A6C0KYW6"/>
<sequence>MNNKSGNHTPESIDTTMEQIIQELDHKNLLHLNSSKIKEMKNIILQKLYLSREELLKYHRVLSKYRYVDELDEIKLGSYIRWFNLKKTESLKLTNGGILIDVQPGIDDINLVCKNNMNILFTLSLNKSIVFQKINYQEELLIKIVDYIQK</sequence>
<proteinExistence type="predicted"/>
<accession>A0A6C0KYW6</accession>
<name>A0A6C0KYW6_9ZZZZ</name>
<reference evidence="1" key="1">
    <citation type="journal article" date="2020" name="Nature">
        <title>Giant virus diversity and host interactions through global metagenomics.</title>
        <authorList>
            <person name="Schulz F."/>
            <person name="Roux S."/>
            <person name="Paez-Espino D."/>
            <person name="Jungbluth S."/>
            <person name="Walsh D.A."/>
            <person name="Denef V.J."/>
            <person name="McMahon K.D."/>
            <person name="Konstantinidis K.T."/>
            <person name="Eloe-Fadrosh E.A."/>
            <person name="Kyrpides N.C."/>
            <person name="Woyke T."/>
        </authorList>
    </citation>
    <scope>NUCLEOTIDE SEQUENCE</scope>
    <source>
        <strain evidence="1">GVMAG-S-ERX555907-102</strain>
    </source>
</reference>